<dbReference type="GO" id="GO:0016688">
    <property type="term" value="F:L-ascorbate peroxidase activity"/>
    <property type="evidence" value="ECO:0007669"/>
    <property type="project" value="UniProtKB-EC"/>
</dbReference>
<feature type="domain" description="Plant heme peroxidase family profile" evidence="5">
    <location>
        <begin position="70"/>
        <end position="276"/>
    </location>
</feature>
<dbReference type="Gene3D" id="1.10.420.10">
    <property type="entry name" value="Peroxidase, domain 2"/>
    <property type="match status" value="1"/>
</dbReference>
<dbReference type="EMBL" id="HBIP01007068">
    <property type="protein sequence ID" value="CAE0488644.1"/>
    <property type="molecule type" value="Transcribed_RNA"/>
</dbReference>
<dbReference type="InterPro" id="IPR044831">
    <property type="entry name" value="Ccp1-like"/>
</dbReference>
<protein>
    <recommendedName>
        <fullName evidence="3">L-ascorbate peroxidase</fullName>
        <ecNumber evidence="3">1.11.1.11</ecNumber>
    </recommendedName>
</protein>
<dbReference type="CDD" id="cd00691">
    <property type="entry name" value="ascorbate_peroxidase"/>
    <property type="match status" value="1"/>
</dbReference>
<dbReference type="InterPro" id="IPR002016">
    <property type="entry name" value="Haem_peroxidase"/>
</dbReference>
<dbReference type="InterPro" id="IPR002207">
    <property type="entry name" value="Peroxidase_I"/>
</dbReference>
<dbReference type="EC" id="1.11.1.11" evidence="3"/>
<dbReference type="PANTHER" id="PTHR31356">
    <property type="entry name" value="THYLAKOID LUMENAL 29 KDA PROTEIN, CHLOROPLASTIC-RELATED"/>
    <property type="match status" value="1"/>
</dbReference>
<accession>A0A7S3VJC5</accession>
<dbReference type="FunFam" id="1.10.520.10:FF:000007">
    <property type="entry name" value="L-ascorbate peroxidase S chloroplastic/mitochondrial"/>
    <property type="match status" value="1"/>
</dbReference>
<dbReference type="GO" id="GO:0020037">
    <property type="term" value="F:heme binding"/>
    <property type="evidence" value="ECO:0007669"/>
    <property type="project" value="InterPro"/>
</dbReference>
<dbReference type="InterPro" id="IPR010255">
    <property type="entry name" value="Haem_peroxidase_sf"/>
</dbReference>
<evidence type="ECO:0000313" key="6">
    <source>
        <dbReference type="EMBL" id="CAE0488644.1"/>
    </source>
</evidence>
<dbReference type="PANTHER" id="PTHR31356:SF66">
    <property type="entry name" value="CATALASE-PEROXIDASE"/>
    <property type="match status" value="1"/>
</dbReference>
<evidence type="ECO:0000256" key="3">
    <source>
        <dbReference type="ARBA" id="ARBA00012940"/>
    </source>
</evidence>
<evidence type="ECO:0000259" key="5">
    <source>
        <dbReference type="PROSITE" id="PS50873"/>
    </source>
</evidence>
<keyword evidence="4" id="KW-0560">Oxidoreductase</keyword>
<proteinExistence type="inferred from homology"/>
<dbReference type="AlphaFoldDB" id="A0A7S3VJC5"/>
<dbReference type="GO" id="GO:0034599">
    <property type="term" value="P:cellular response to oxidative stress"/>
    <property type="evidence" value="ECO:0007669"/>
    <property type="project" value="InterPro"/>
</dbReference>
<dbReference type="PRINTS" id="PR00459">
    <property type="entry name" value="ASPEROXIDASE"/>
</dbReference>
<evidence type="ECO:0000256" key="1">
    <source>
        <dbReference type="ARBA" id="ARBA00001970"/>
    </source>
</evidence>
<gene>
    <name evidence="6" type="ORF">DTER00134_LOCUS3708</name>
</gene>
<comment type="cofactor">
    <cofactor evidence="1">
        <name>heme b</name>
        <dbReference type="ChEBI" id="CHEBI:60344"/>
    </cofactor>
</comment>
<comment type="similarity">
    <text evidence="2">Belongs to the peroxidase family. Ascorbate peroxidase subfamily.</text>
</comment>
<name>A0A7S3VJC5_DUNTE</name>
<evidence type="ECO:0000256" key="4">
    <source>
        <dbReference type="ARBA" id="ARBA00023002"/>
    </source>
</evidence>
<dbReference type="PROSITE" id="PS50873">
    <property type="entry name" value="PEROXIDASE_4"/>
    <property type="match status" value="1"/>
</dbReference>
<dbReference type="PRINTS" id="PR00458">
    <property type="entry name" value="PEROXIDASE"/>
</dbReference>
<reference evidence="6" key="1">
    <citation type="submission" date="2021-01" db="EMBL/GenBank/DDBJ databases">
        <authorList>
            <person name="Corre E."/>
            <person name="Pelletier E."/>
            <person name="Niang G."/>
            <person name="Scheremetjew M."/>
            <person name="Finn R."/>
            <person name="Kale V."/>
            <person name="Holt S."/>
            <person name="Cochrane G."/>
            <person name="Meng A."/>
            <person name="Brown T."/>
            <person name="Cohen L."/>
        </authorList>
    </citation>
    <scope>NUCLEOTIDE SEQUENCE</scope>
    <source>
        <strain evidence="6">CCMP1320</strain>
    </source>
</reference>
<sequence length="276" mass="30404">MPVNKEQLAGAYTELKSYIQSKHCNPIVVRLAWHDAGTYNSAIKEFPQRGGANGAIRFKPELSHGHNAGLKVALDLLEPIKAKYPDVSYADLFQMASAVGIEVAGGPKIDMRYGRKDATSEQDCAQDGLLPAPQHPTSGAAVDHLRKVFNRMGFNDQEIVVLSGAHTLGRVKKDRSGLGVDATKYTKEGPGSKGGTSWTPDWLKFNNSYFKVVKEKCDKELIVMDTDRVIFEDEGFKPWAEKYAADEAAFFKDYAVAHKKLSELGVEWEEGAPVTI</sequence>
<dbReference type="SUPFAM" id="SSF48113">
    <property type="entry name" value="Heme-dependent peroxidases"/>
    <property type="match status" value="1"/>
</dbReference>
<organism evidence="6">
    <name type="scientific">Dunaliella tertiolecta</name>
    <name type="common">Green alga</name>
    <dbReference type="NCBI Taxonomy" id="3047"/>
    <lineage>
        <taxon>Eukaryota</taxon>
        <taxon>Viridiplantae</taxon>
        <taxon>Chlorophyta</taxon>
        <taxon>core chlorophytes</taxon>
        <taxon>Chlorophyceae</taxon>
        <taxon>CS clade</taxon>
        <taxon>Chlamydomonadales</taxon>
        <taxon>Dunaliellaceae</taxon>
        <taxon>Dunaliella</taxon>
    </lineage>
</organism>
<dbReference type="GO" id="GO:0000302">
    <property type="term" value="P:response to reactive oxygen species"/>
    <property type="evidence" value="ECO:0007669"/>
    <property type="project" value="TreeGrafter"/>
</dbReference>
<evidence type="ECO:0000256" key="2">
    <source>
        <dbReference type="ARBA" id="ARBA00006873"/>
    </source>
</evidence>
<dbReference type="Gene3D" id="1.10.520.10">
    <property type="match status" value="1"/>
</dbReference>
<dbReference type="Pfam" id="PF00141">
    <property type="entry name" value="peroxidase"/>
    <property type="match status" value="1"/>
</dbReference>
<dbReference type="GO" id="GO:0042744">
    <property type="term" value="P:hydrogen peroxide catabolic process"/>
    <property type="evidence" value="ECO:0007669"/>
    <property type="project" value="TreeGrafter"/>
</dbReference>
<dbReference type="PROSITE" id="PS00435">
    <property type="entry name" value="PEROXIDASE_1"/>
    <property type="match status" value="1"/>
</dbReference>
<dbReference type="InterPro" id="IPR019793">
    <property type="entry name" value="Peroxidases_heam-ligand_BS"/>
</dbReference>